<feature type="compositionally biased region" description="Basic and acidic residues" evidence="2">
    <location>
        <begin position="254"/>
        <end position="364"/>
    </location>
</feature>
<gene>
    <name evidence="5" type="ORF">I6J37_01650</name>
</gene>
<dbReference type="Proteomes" id="UP000627155">
    <property type="component" value="Chromosome"/>
</dbReference>
<accession>A0ABX7HGR8</accession>
<dbReference type="Pfam" id="PF11611">
    <property type="entry name" value="DUF4352"/>
    <property type="match status" value="1"/>
</dbReference>
<feature type="transmembrane region" description="Helical" evidence="3">
    <location>
        <begin position="38"/>
        <end position="61"/>
    </location>
</feature>
<protein>
    <submittedName>
        <fullName evidence="5">DUF4352 domain-containing protein</fullName>
    </submittedName>
</protein>
<dbReference type="InterPro" id="IPR029050">
    <property type="entry name" value="Immunoprotect_excell_Ig-like"/>
</dbReference>
<keyword evidence="6" id="KW-1185">Reference proteome</keyword>
<feature type="region of interest" description="Disordered" evidence="2">
    <location>
        <begin position="221"/>
        <end position="408"/>
    </location>
</feature>
<evidence type="ECO:0000256" key="2">
    <source>
        <dbReference type="SAM" id="MobiDB-lite"/>
    </source>
</evidence>
<feature type="compositionally biased region" description="Basic and acidic residues" evidence="2">
    <location>
        <begin position="221"/>
        <end position="231"/>
    </location>
</feature>
<keyword evidence="3" id="KW-0472">Membrane</keyword>
<keyword evidence="3" id="KW-1133">Transmembrane helix</keyword>
<feature type="compositionally biased region" description="Polar residues" evidence="2">
    <location>
        <begin position="238"/>
        <end position="253"/>
    </location>
</feature>
<feature type="domain" description="DUF4352" evidence="4">
    <location>
        <begin position="94"/>
        <end position="201"/>
    </location>
</feature>
<evidence type="ECO:0000256" key="1">
    <source>
        <dbReference type="ARBA" id="ARBA00022729"/>
    </source>
</evidence>
<keyword evidence="1" id="KW-0732">Signal</keyword>
<dbReference type="Gene3D" id="2.60.40.1240">
    <property type="match status" value="1"/>
</dbReference>
<dbReference type="InterPro" id="IPR029051">
    <property type="entry name" value="DUF4352"/>
</dbReference>
<name>A0ABX7HGR8_9STAP</name>
<organism evidence="5 6">
    <name type="scientific">Mammaliicoccus vitulinus</name>
    <dbReference type="NCBI Taxonomy" id="71237"/>
    <lineage>
        <taxon>Bacteria</taxon>
        <taxon>Bacillati</taxon>
        <taxon>Bacillota</taxon>
        <taxon>Bacilli</taxon>
        <taxon>Bacillales</taxon>
        <taxon>Staphylococcaceae</taxon>
        <taxon>Mammaliicoccus</taxon>
    </lineage>
</organism>
<feature type="compositionally biased region" description="Basic and acidic residues" evidence="2">
    <location>
        <begin position="373"/>
        <end position="408"/>
    </location>
</feature>
<keyword evidence="3" id="KW-0812">Transmembrane</keyword>
<evidence type="ECO:0000313" key="6">
    <source>
        <dbReference type="Proteomes" id="UP000627155"/>
    </source>
</evidence>
<dbReference type="RefSeq" id="WP_103323421.1">
    <property type="nucleotide sequence ID" value="NZ_CBCPHH010000001.1"/>
</dbReference>
<evidence type="ECO:0000256" key="3">
    <source>
        <dbReference type="SAM" id="Phobius"/>
    </source>
</evidence>
<sequence>MSSILFALLWVIISIAFITTLVITVVKYAKEKQYSSYLVSTILLFVIGVISFVFIFVSLSFDKEYSYDQLFKEDKPKQVKHISDTPKKDLKDLKIGDKIIVDGLEVTVTKAEFVLPDDGYSYSQNGKILKINYKFKNLEKDKKFIDNSNFKLTIDGEVQPQFNGMKDNKGGFQHQLDKGKSGSSYLYYDVVDTDKYQVEMDIKPSKKTYKANWNIAKKDIKEDLNSGRTSEEAPPQEPQTYEQNTVQQPNNSAEEQRKLDEAEKKRQQDAKDKAAKEEADKKSAEDEKAHQEEADKKAEDEQAAKDKAAEDKAAEDEKQQAAEDKAAEEQAAKDKAAEQQKAKQEQEAEQNRREEQAAAEREKQQQQQQEQAAQREKERAAQQAAQKERDRAAEPKQSQRDSNSSEER</sequence>
<evidence type="ECO:0000259" key="4">
    <source>
        <dbReference type="Pfam" id="PF11611"/>
    </source>
</evidence>
<dbReference type="EMBL" id="CP069486">
    <property type="protein sequence ID" value="QRO85437.1"/>
    <property type="molecule type" value="Genomic_DNA"/>
</dbReference>
<reference evidence="5 6" key="1">
    <citation type="submission" date="2021-02" db="EMBL/GenBank/DDBJ databases">
        <title>FDA dAtabase for Regulatory Grade micrObial Sequences (FDA-ARGOS): Supporting development and validation of Infectious Disease Dx tests.</title>
        <authorList>
            <person name="Sproer C."/>
            <person name="Gronow S."/>
            <person name="Severitt S."/>
            <person name="Schroder I."/>
            <person name="Tallon L."/>
            <person name="Sadzewicz L."/>
            <person name="Zhao X."/>
            <person name="Boylan J."/>
            <person name="Ott S."/>
            <person name="Bowen H."/>
            <person name="Vavikolanu K."/>
            <person name="Mehta A."/>
            <person name="Aluvathingal J."/>
            <person name="Nadendla S."/>
            <person name="Lowell S."/>
            <person name="Myers T."/>
            <person name="Yan Y."/>
            <person name="Sichtig H."/>
        </authorList>
    </citation>
    <scope>NUCLEOTIDE SEQUENCE [LARGE SCALE GENOMIC DNA]</scope>
    <source>
        <strain evidence="5 6">FDAARGOS_1207</strain>
    </source>
</reference>
<proteinExistence type="predicted"/>
<feature type="transmembrane region" description="Helical" evidence="3">
    <location>
        <begin position="6"/>
        <end position="26"/>
    </location>
</feature>
<evidence type="ECO:0000313" key="5">
    <source>
        <dbReference type="EMBL" id="QRO85437.1"/>
    </source>
</evidence>